<dbReference type="AlphaFoldDB" id="A0A1M4N1N2"/>
<dbReference type="InterPro" id="IPR003439">
    <property type="entry name" value="ABC_transporter-like_ATP-bd"/>
</dbReference>
<reference evidence="5" key="1">
    <citation type="submission" date="2016-09" db="EMBL/GenBank/DDBJ databases">
        <authorList>
            <person name="Wibberg D."/>
        </authorList>
    </citation>
    <scope>NUCLEOTIDE SEQUENCE [LARGE SCALE GENOMIC DNA]</scope>
</reference>
<dbReference type="GO" id="GO:0016887">
    <property type="term" value="F:ATP hydrolysis activity"/>
    <property type="evidence" value="ECO:0007669"/>
    <property type="project" value="InterPro"/>
</dbReference>
<dbReference type="Gene3D" id="3.40.50.300">
    <property type="entry name" value="P-loop containing nucleotide triphosphate hydrolases"/>
    <property type="match status" value="1"/>
</dbReference>
<evidence type="ECO:0000313" key="4">
    <source>
        <dbReference type="EMBL" id="SCM68723.1"/>
    </source>
</evidence>
<dbReference type="PROSITE" id="PS00211">
    <property type="entry name" value="ABC_TRANSPORTER_1"/>
    <property type="match status" value="1"/>
</dbReference>
<keyword evidence="2" id="KW-0067">ATP-binding</keyword>
<gene>
    <name evidence="4" type="ORF">KARMA_2950</name>
</gene>
<proteinExistence type="predicted"/>
<keyword evidence="1" id="KW-0547">Nucleotide-binding</keyword>
<dbReference type="Pfam" id="PF00005">
    <property type="entry name" value="ABC_tran"/>
    <property type="match status" value="1"/>
</dbReference>
<dbReference type="GO" id="GO:0022857">
    <property type="term" value="F:transmembrane transporter activity"/>
    <property type="evidence" value="ECO:0007669"/>
    <property type="project" value="TreeGrafter"/>
</dbReference>
<accession>A0A1M4N1N2</accession>
<dbReference type="InterPro" id="IPR027417">
    <property type="entry name" value="P-loop_NTPase"/>
</dbReference>
<dbReference type="SMART" id="SM00382">
    <property type="entry name" value="AAA"/>
    <property type="match status" value="1"/>
</dbReference>
<protein>
    <recommendedName>
        <fullName evidence="3">ABC transporter domain-containing protein</fullName>
    </recommendedName>
</protein>
<keyword evidence="5" id="KW-1185">Reference proteome</keyword>
<feature type="domain" description="ABC transporter" evidence="3">
    <location>
        <begin position="5"/>
        <end position="219"/>
    </location>
</feature>
<dbReference type="GO" id="GO:0005886">
    <property type="term" value="C:plasma membrane"/>
    <property type="evidence" value="ECO:0007669"/>
    <property type="project" value="TreeGrafter"/>
</dbReference>
<evidence type="ECO:0000313" key="5">
    <source>
        <dbReference type="Proteomes" id="UP000184085"/>
    </source>
</evidence>
<dbReference type="SUPFAM" id="SSF52540">
    <property type="entry name" value="P-loop containing nucleoside triphosphate hydrolases"/>
    <property type="match status" value="1"/>
</dbReference>
<dbReference type="Proteomes" id="UP000184085">
    <property type="component" value="Unassembled WGS sequence"/>
</dbReference>
<dbReference type="PANTHER" id="PTHR24220">
    <property type="entry name" value="IMPORT ATP-BINDING PROTEIN"/>
    <property type="match status" value="1"/>
</dbReference>
<evidence type="ECO:0000259" key="3">
    <source>
        <dbReference type="PROSITE" id="PS50893"/>
    </source>
</evidence>
<dbReference type="GO" id="GO:0005524">
    <property type="term" value="F:ATP binding"/>
    <property type="evidence" value="ECO:0007669"/>
    <property type="project" value="UniProtKB-KW"/>
</dbReference>
<evidence type="ECO:0000256" key="2">
    <source>
        <dbReference type="ARBA" id="ARBA00022840"/>
    </source>
</evidence>
<name>A0A1M4N1N2_9RHOB</name>
<sequence>MTTLLTLQNETLGWGETPVLTGVSLSVQQGERIALLGPSGVGKSTLLHTMFSRLADQRVALAPQEAGLVVQLSVFHNVWMGCLDDFSAPRNLRTLLWPSATERAKVEEVLSQTGLGGLGRRKVSALSGGQKQRVALSRALLRRGAVVIADEPVSSVDPAQARDLLRTVTQTFQTSVLALHDVALAQGYATRIIGLRAGKVAIDCAADALSQADIMSLYS</sequence>
<evidence type="ECO:0000256" key="1">
    <source>
        <dbReference type="ARBA" id="ARBA00022741"/>
    </source>
</evidence>
<dbReference type="InterPro" id="IPR017871">
    <property type="entry name" value="ABC_transporter-like_CS"/>
</dbReference>
<dbReference type="InterPro" id="IPR003593">
    <property type="entry name" value="AAA+_ATPase"/>
</dbReference>
<dbReference type="InterPro" id="IPR015854">
    <property type="entry name" value="ABC_transpr_LolD-like"/>
</dbReference>
<dbReference type="PROSITE" id="PS50893">
    <property type="entry name" value="ABC_TRANSPORTER_2"/>
    <property type="match status" value="1"/>
</dbReference>
<dbReference type="EMBL" id="FMJB01000059">
    <property type="protein sequence ID" value="SCM68723.1"/>
    <property type="molecule type" value="Genomic_DNA"/>
</dbReference>
<dbReference type="RefSeq" id="WP_072707557.1">
    <property type="nucleotide sequence ID" value="NZ_FMJB01000059.1"/>
</dbReference>
<organism evidence="4 5">
    <name type="scientific">Donghicola eburneus</name>
    <dbReference type="NCBI Taxonomy" id="393278"/>
    <lineage>
        <taxon>Bacteria</taxon>
        <taxon>Pseudomonadati</taxon>
        <taxon>Pseudomonadota</taxon>
        <taxon>Alphaproteobacteria</taxon>
        <taxon>Rhodobacterales</taxon>
        <taxon>Roseobacteraceae</taxon>
        <taxon>Donghicola</taxon>
    </lineage>
</organism>